<evidence type="ECO:0000313" key="1">
    <source>
        <dbReference type="EMBL" id="KKK92467.1"/>
    </source>
</evidence>
<proteinExistence type="predicted"/>
<organism evidence="1">
    <name type="scientific">marine sediment metagenome</name>
    <dbReference type="NCBI Taxonomy" id="412755"/>
    <lineage>
        <taxon>unclassified sequences</taxon>
        <taxon>metagenomes</taxon>
        <taxon>ecological metagenomes</taxon>
    </lineage>
</organism>
<dbReference type="EMBL" id="LAZR01048199">
    <property type="protein sequence ID" value="KKK92467.1"/>
    <property type="molecule type" value="Genomic_DNA"/>
</dbReference>
<dbReference type="AlphaFoldDB" id="A0A0F8ZF83"/>
<comment type="caution">
    <text evidence="1">The sequence shown here is derived from an EMBL/GenBank/DDBJ whole genome shotgun (WGS) entry which is preliminary data.</text>
</comment>
<reference evidence="1" key="1">
    <citation type="journal article" date="2015" name="Nature">
        <title>Complex archaea that bridge the gap between prokaryotes and eukaryotes.</title>
        <authorList>
            <person name="Spang A."/>
            <person name="Saw J.H."/>
            <person name="Jorgensen S.L."/>
            <person name="Zaremba-Niedzwiedzka K."/>
            <person name="Martijn J."/>
            <person name="Lind A.E."/>
            <person name="van Eijk R."/>
            <person name="Schleper C."/>
            <person name="Guy L."/>
            <person name="Ettema T.J."/>
        </authorList>
    </citation>
    <scope>NUCLEOTIDE SEQUENCE</scope>
</reference>
<sequence length="94" mass="11092">MKRHTNKCLSIYPKTIDEEIRMEQSRGVEKFGKYNSMHEAYAVIKEELDEFWDSVKENDPDPIELLHVCATTRRACIELCEIARIDMNQIKESE</sequence>
<gene>
    <name evidence="1" type="ORF">LCGC14_2702670</name>
</gene>
<name>A0A0F8ZF83_9ZZZZ</name>
<accession>A0A0F8ZF83</accession>
<protein>
    <submittedName>
        <fullName evidence="1">Uncharacterized protein</fullName>
    </submittedName>
</protein>